<reference evidence="3 4" key="1">
    <citation type="submission" date="2020-08" db="EMBL/GenBank/DDBJ databases">
        <title>Genomic Encyclopedia of Type Strains, Phase IV (KMG-IV): sequencing the most valuable type-strain genomes for metagenomic binning, comparative biology and taxonomic classification.</title>
        <authorList>
            <person name="Goeker M."/>
        </authorList>
    </citation>
    <scope>NUCLEOTIDE SEQUENCE [LARGE SCALE GENOMIC DNA]</scope>
    <source>
        <strain evidence="3 4">DSM 24696</strain>
    </source>
</reference>
<dbReference type="InterPro" id="IPR013651">
    <property type="entry name" value="ATP-grasp_RimK-type"/>
</dbReference>
<dbReference type="GO" id="GO:0009432">
    <property type="term" value="P:SOS response"/>
    <property type="evidence" value="ECO:0007669"/>
    <property type="project" value="TreeGrafter"/>
</dbReference>
<comment type="caution">
    <text evidence="3">The sequence shown here is derived from an EMBL/GenBank/DDBJ whole genome shotgun (WGS) entry which is preliminary data.</text>
</comment>
<evidence type="ECO:0000259" key="2">
    <source>
        <dbReference type="PROSITE" id="PS50975"/>
    </source>
</evidence>
<proteinExistence type="predicted"/>
<dbReference type="EMBL" id="JACHHB010000012">
    <property type="protein sequence ID" value="MBB5174405.1"/>
    <property type="molecule type" value="Genomic_DNA"/>
</dbReference>
<dbReference type="GO" id="GO:0018169">
    <property type="term" value="F:ribosomal S6-glutamic acid ligase activity"/>
    <property type="evidence" value="ECO:0007669"/>
    <property type="project" value="TreeGrafter"/>
</dbReference>
<evidence type="ECO:0000256" key="1">
    <source>
        <dbReference type="PROSITE-ProRule" id="PRU00409"/>
    </source>
</evidence>
<dbReference type="PROSITE" id="PS50975">
    <property type="entry name" value="ATP_GRASP"/>
    <property type="match status" value="1"/>
</dbReference>
<organism evidence="3 4">
    <name type="scientific">Texcoconibacillus texcoconensis</name>
    <dbReference type="NCBI Taxonomy" id="1095777"/>
    <lineage>
        <taxon>Bacteria</taxon>
        <taxon>Bacillati</taxon>
        <taxon>Bacillota</taxon>
        <taxon>Bacilli</taxon>
        <taxon>Bacillales</taxon>
        <taxon>Bacillaceae</taxon>
        <taxon>Texcoconibacillus</taxon>
    </lineage>
</organism>
<sequence>MTLKNQTGWLIYPKQEAKRNQFFINQLQQAASNRGGTLHLIDHENIQYQDDKSHINANAPLPTYVLNRSLDDRLASVMERKDIRVFNPASVSYIANHKARAAEFAAKLDIPMLDFEVWQKQDLNKNAPPRPYPFVIKDVYGRGGTSVWLVENIKMWHSVYEQLPDLVISQPLGPQPGKDVRVFVVGGHVVAAVLRQNEHDFKSNISLGGTSELYKLTRFETNMTENLAKSLNADYVSIDYIFDEHGGLLFNEIEDAAGARSLYQNSDINIAEVFIDHVEKTLSTM</sequence>
<protein>
    <submittedName>
        <fullName evidence="3">RimK family alpha-L-glutamate ligase</fullName>
    </submittedName>
</protein>
<keyword evidence="1" id="KW-0547">Nucleotide-binding</keyword>
<dbReference type="PANTHER" id="PTHR21621">
    <property type="entry name" value="RIBOSOMAL PROTEIN S6 MODIFICATION PROTEIN"/>
    <property type="match status" value="1"/>
</dbReference>
<dbReference type="SUPFAM" id="SSF56059">
    <property type="entry name" value="Glutathione synthetase ATP-binding domain-like"/>
    <property type="match status" value="1"/>
</dbReference>
<dbReference type="GO" id="GO:0046872">
    <property type="term" value="F:metal ion binding"/>
    <property type="evidence" value="ECO:0007669"/>
    <property type="project" value="InterPro"/>
</dbReference>
<dbReference type="AlphaFoldDB" id="A0A840QSR0"/>
<dbReference type="PANTHER" id="PTHR21621:SF0">
    <property type="entry name" value="BETA-CITRYLGLUTAMATE SYNTHASE B-RELATED"/>
    <property type="match status" value="1"/>
</dbReference>
<dbReference type="RefSeq" id="WP_184664828.1">
    <property type="nucleotide sequence ID" value="NZ_JACHHB010000012.1"/>
</dbReference>
<feature type="domain" description="ATP-grasp" evidence="2">
    <location>
        <begin position="102"/>
        <end position="279"/>
    </location>
</feature>
<keyword evidence="1" id="KW-0067">ATP-binding</keyword>
<dbReference type="Pfam" id="PF08443">
    <property type="entry name" value="RimK"/>
    <property type="match status" value="1"/>
</dbReference>
<name>A0A840QSR0_9BACI</name>
<dbReference type="InterPro" id="IPR011761">
    <property type="entry name" value="ATP-grasp"/>
</dbReference>
<dbReference type="GO" id="GO:0005737">
    <property type="term" value="C:cytoplasm"/>
    <property type="evidence" value="ECO:0007669"/>
    <property type="project" value="TreeGrafter"/>
</dbReference>
<accession>A0A840QSR0</accession>
<keyword evidence="3" id="KW-0436">Ligase</keyword>
<evidence type="ECO:0000313" key="3">
    <source>
        <dbReference type="EMBL" id="MBB5174405.1"/>
    </source>
</evidence>
<gene>
    <name evidence="3" type="ORF">HNQ41_002620</name>
</gene>
<dbReference type="Gene3D" id="3.30.470.20">
    <property type="entry name" value="ATP-grasp fold, B domain"/>
    <property type="match status" value="1"/>
</dbReference>
<dbReference type="GO" id="GO:0005524">
    <property type="term" value="F:ATP binding"/>
    <property type="evidence" value="ECO:0007669"/>
    <property type="project" value="UniProtKB-UniRule"/>
</dbReference>
<keyword evidence="4" id="KW-1185">Reference proteome</keyword>
<evidence type="ECO:0000313" key="4">
    <source>
        <dbReference type="Proteomes" id="UP000551878"/>
    </source>
</evidence>
<dbReference type="Proteomes" id="UP000551878">
    <property type="component" value="Unassembled WGS sequence"/>
</dbReference>